<dbReference type="KEGG" id="yet:CH48_3433"/>
<organism evidence="1 6">
    <name type="scientific">Yersinia enterocolitica</name>
    <dbReference type="NCBI Taxonomy" id="630"/>
    <lineage>
        <taxon>Bacteria</taxon>
        <taxon>Pseudomonadati</taxon>
        <taxon>Pseudomonadota</taxon>
        <taxon>Gammaproteobacteria</taxon>
        <taxon>Enterobacterales</taxon>
        <taxon>Yersiniaceae</taxon>
        <taxon>Yersinia</taxon>
    </lineage>
</organism>
<dbReference type="PATRIC" id="fig|630.128.peg.2461"/>
<dbReference type="EMBL" id="CPXJ01000031">
    <property type="protein sequence ID" value="CND95452.1"/>
    <property type="molecule type" value="Genomic_DNA"/>
</dbReference>
<dbReference type="Proteomes" id="UP000041601">
    <property type="component" value="Unassembled WGS sequence"/>
</dbReference>
<name>A0A0E1NHR2_YEREN</name>
<dbReference type="AlphaFoldDB" id="A0A0E1NHR2"/>
<accession>A0A0E1NHR2</accession>
<evidence type="ECO:0000313" key="2">
    <source>
        <dbReference type="EMBL" id="CND95452.1"/>
    </source>
</evidence>
<gene>
    <name evidence="3" type="ORF">ERS137939_01926</name>
    <name evidence="1" type="ORF">ERS137941_03683</name>
    <name evidence="2" type="ORF">ERS137959_02648</name>
</gene>
<evidence type="ECO:0000313" key="6">
    <source>
        <dbReference type="Proteomes" id="UP000048841"/>
    </source>
</evidence>
<protein>
    <submittedName>
        <fullName evidence="1">Phage-like protein</fullName>
    </submittedName>
</protein>
<dbReference type="Proteomes" id="UP000041356">
    <property type="component" value="Unassembled WGS sequence"/>
</dbReference>
<evidence type="ECO:0000313" key="3">
    <source>
        <dbReference type="EMBL" id="CNF62052.1"/>
    </source>
</evidence>
<dbReference type="Proteomes" id="UP000048841">
    <property type="component" value="Unassembled WGS sequence"/>
</dbReference>
<keyword evidence="5" id="KW-1185">Reference proteome</keyword>
<evidence type="ECO:0000313" key="5">
    <source>
        <dbReference type="Proteomes" id="UP000041601"/>
    </source>
</evidence>
<dbReference type="EMBL" id="CGBR01000038">
    <property type="protein sequence ID" value="CFQ73448.1"/>
    <property type="molecule type" value="Genomic_DNA"/>
</dbReference>
<dbReference type="EMBL" id="CPZF01000004">
    <property type="protein sequence ID" value="CNF62052.1"/>
    <property type="molecule type" value="Genomic_DNA"/>
</dbReference>
<evidence type="ECO:0000313" key="1">
    <source>
        <dbReference type="EMBL" id="CFQ73448.1"/>
    </source>
</evidence>
<dbReference type="KEGG" id="yef:FORC2_1813"/>
<evidence type="ECO:0000313" key="4">
    <source>
        <dbReference type="Proteomes" id="UP000041356"/>
    </source>
</evidence>
<reference evidence="1 6" key="2">
    <citation type="submission" date="2015-03" db="EMBL/GenBank/DDBJ databases">
        <authorList>
            <person name="Murphy D."/>
        </authorList>
    </citation>
    <scope>NUCLEOTIDE SEQUENCE [LARGE SCALE GENOMIC DNA]</scope>
    <source>
        <strain evidence="1 6">IP26249</strain>
    </source>
</reference>
<reference evidence="4 5" key="1">
    <citation type="submission" date="2015-03" db="EMBL/GenBank/DDBJ databases">
        <authorList>
            <consortium name="Pathogen Informatics"/>
            <person name="Murphy D."/>
        </authorList>
    </citation>
    <scope>NUCLEOTIDE SEQUENCE [LARGE SCALE GENOMIC DNA]</scope>
    <source>
        <strain evidence="2 5">IP05342</strain>
        <strain evidence="3 4">IP27818</strain>
    </source>
</reference>
<proteinExistence type="predicted"/>
<sequence length="60" mass="6628">MIPIENLIKLLPSDGTVLLRCEHGEIVSVEHLRDNQFVATLPVLIELAEIAGYTISMPDV</sequence>